<keyword evidence="9" id="KW-0961">Cell wall biogenesis/degradation</keyword>
<dbReference type="InterPro" id="IPR010982">
    <property type="entry name" value="Lambda_DNA-bd_dom_sf"/>
</dbReference>
<dbReference type="Gene3D" id="3.65.10.10">
    <property type="entry name" value="Enolpyruvate transferase domain"/>
    <property type="match status" value="2"/>
</dbReference>
<dbReference type="GO" id="GO:0005737">
    <property type="term" value="C:cytoplasm"/>
    <property type="evidence" value="ECO:0007669"/>
    <property type="project" value="UniProtKB-SubCell"/>
</dbReference>
<evidence type="ECO:0000256" key="15">
    <source>
        <dbReference type="ARBA" id="ARBA00042842"/>
    </source>
</evidence>
<evidence type="ECO:0000256" key="6">
    <source>
        <dbReference type="ARBA" id="ARBA00022960"/>
    </source>
</evidence>
<comment type="pathway">
    <text evidence="2">Cell wall biogenesis; peptidoglycan biosynthesis.</text>
</comment>
<evidence type="ECO:0000256" key="11">
    <source>
        <dbReference type="ARBA" id="ARBA00038367"/>
    </source>
</evidence>
<evidence type="ECO:0000256" key="4">
    <source>
        <dbReference type="ARBA" id="ARBA00022618"/>
    </source>
</evidence>
<comment type="function">
    <text evidence="10">Cell wall formation. Adds enolpyruvyl to UDP-N-acetylglucosamine.</text>
</comment>
<reference evidence="18 19" key="1">
    <citation type="submission" date="2016-11" db="EMBL/GenBank/DDBJ databases">
        <authorList>
            <person name="Jaros S."/>
            <person name="Januszkiewicz K."/>
            <person name="Wedrychowicz H."/>
        </authorList>
    </citation>
    <scope>NUCLEOTIDE SEQUENCE [LARGE SCALE GENOMIC DNA]</scope>
    <source>
        <strain evidence="18 19">DSM 12906</strain>
    </source>
</reference>
<feature type="domain" description="HTH cro/C1-type" evidence="17">
    <location>
        <begin position="18"/>
        <end position="72"/>
    </location>
</feature>
<dbReference type="Pfam" id="PF01381">
    <property type="entry name" value="HTH_3"/>
    <property type="match status" value="1"/>
</dbReference>
<dbReference type="InterPro" id="IPR013792">
    <property type="entry name" value="RNA3'P_cycl/enolpyr_Trfase_a/b"/>
</dbReference>
<dbReference type="EC" id="2.5.1.7" evidence="12"/>
<keyword evidence="6" id="KW-0133">Cell shape</keyword>
<dbReference type="NCBIfam" id="NF006873">
    <property type="entry name" value="PRK09369.1"/>
    <property type="match status" value="1"/>
</dbReference>
<keyword evidence="5 18" id="KW-0808">Transferase</keyword>
<evidence type="ECO:0000256" key="9">
    <source>
        <dbReference type="ARBA" id="ARBA00023316"/>
    </source>
</evidence>
<keyword evidence="7" id="KW-0573">Peptidoglycan synthesis</keyword>
<organism evidence="18 19">
    <name type="scientific">Tessaracoccus bendigoensis DSM 12906</name>
    <dbReference type="NCBI Taxonomy" id="1123357"/>
    <lineage>
        <taxon>Bacteria</taxon>
        <taxon>Bacillati</taxon>
        <taxon>Actinomycetota</taxon>
        <taxon>Actinomycetes</taxon>
        <taxon>Propionibacteriales</taxon>
        <taxon>Propionibacteriaceae</taxon>
        <taxon>Tessaracoccus</taxon>
    </lineage>
</organism>
<name>A0A1M6GS01_9ACTN</name>
<dbReference type="Gene3D" id="1.10.260.40">
    <property type="entry name" value="lambda repressor-like DNA-binding domains"/>
    <property type="match status" value="1"/>
</dbReference>
<dbReference type="GO" id="GO:0051301">
    <property type="term" value="P:cell division"/>
    <property type="evidence" value="ECO:0007669"/>
    <property type="project" value="UniProtKB-KW"/>
</dbReference>
<dbReference type="InterPro" id="IPR001986">
    <property type="entry name" value="Enolpyruvate_Tfrase_dom"/>
</dbReference>
<keyword evidence="8" id="KW-0131">Cell cycle</keyword>
<dbReference type="PANTHER" id="PTHR43783:SF1">
    <property type="entry name" value="UDP-N-ACETYLGLUCOSAMINE 1-CARBOXYVINYLTRANSFERASE"/>
    <property type="match status" value="1"/>
</dbReference>
<evidence type="ECO:0000256" key="1">
    <source>
        <dbReference type="ARBA" id="ARBA00004496"/>
    </source>
</evidence>
<dbReference type="AlphaFoldDB" id="A0A1M6GS01"/>
<dbReference type="InterPro" id="IPR050068">
    <property type="entry name" value="MurA_subfamily"/>
</dbReference>
<sequence>MRYPVAMSATSESIGRMIRDARTARGWSQKKLAEELGTAQSAVHRIEAGQQNLSLSMIDRLAEALDMPLIQTATQGSVNFEIQGPTTLSGEIDVRTSKNAAMAIMCASLLNHGRTVLRGIARIEEVDRISEVLTSIGVSLNWIGEGNDLEIVRPERLAPEKIDERAARRTRSILMFLGPLLHEFDDFKLPYAGGCDLGARTVHPHMAALSKLGLTVTATDRNYHARVERDTSAERQITLIERGDTVTENAIMAAARTPGITVLRNASGNYMVQDLCFFLELLGVRIDGVGTTTLTIHGVESINEDVEYFISEDPIEAMSLLTAGIVTKSEITVRRCPIEFLEVEFAVLDEMGQVLELSDEYTSRNGKTRLVDVTVIPSDLHAPLDKIHPMPFPGLNIDNLPFFAVICATATGQSVIYDWVYDNRAIHLSKLSELGANIQLMDAHRLLIIGPTAWRGRQIDTPPALRPAVCVLLAALAARGTTNLMDVYVINRGYEDLPHRLNKLGANINVFWGDPSSDD</sequence>
<dbReference type="SMART" id="SM00530">
    <property type="entry name" value="HTH_XRE"/>
    <property type="match status" value="1"/>
</dbReference>
<evidence type="ECO:0000313" key="18">
    <source>
        <dbReference type="EMBL" id="SHJ12679.1"/>
    </source>
</evidence>
<evidence type="ECO:0000256" key="16">
    <source>
        <dbReference type="ARBA" id="ARBA00047527"/>
    </source>
</evidence>
<keyword evidence="19" id="KW-1185">Reference proteome</keyword>
<dbReference type="SUPFAM" id="SSF47413">
    <property type="entry name" value="lambda repressor-like DNA-binding domains"/>
    <property type="match status" value="1"/>
</dbReference>
<evidence type="ECO:0000256" key="8">
    <source>
        <dbReference type="ARBA" id="ARBA00023306"/>
    </source>
</evidence>
<comment type="catalytic activity">
    <reaction evidence="16">
        <text>phosphoenolpyruvate + UDP-N-acetyl-alpha-D-glucosamine = UDP-N-acetyl-3-O-(1-carboxyvinyl)-alpha-D-glucosamine + phosphate</text>
        <dbReference type="Rhea" id="RHEA:18681"/>
        <dbReference type="ChEBI" id="CHEBI:43474"/>
        <dbReference type="ChEBI" id="CHEBI:57705"/>
        <dbReference type="ChEBI" id="CHEBI:58702"/>
        <dbReference type="ChEBI" id="CHEBI:68483"/>
        <dbReference type="EC" id="2.5.1.7"/>
    </reaction>
</comment>
<evidence type="ECO:0000256" key="10">
    <source>
        <dbReference type="ARBA" id="ARBA00037534"/>
    </source>
</evidence>
<accession>A0A1M6GS01</accession>
<comment type="similarity">
    <text evidence="11">Belongs to the EPSP synthase family. MurA subfamily.</text>
</comment>
<keyword evidence="4" id="KW-0132">Cell division</keyword>
<dbReference type="PANTHER" id="PTHR43783">
    <property type="entry name" value="UDP-N-ACETYLGLUCOSAMINE 1-CARBOXYVINYLTRANSFERASE"/>
    <property type="match status" value="1"/>
</dbReference>
<evidence type="ECO:0000256" key="14">
    <source>
        <dbReference type="ARBA" id="ARBA00042443"/>
    </source>
</evidence>
<evidence type="ECO:0000256" key="13">
    <source>
        <dbReference type="ARBA" id="ARBA00039754"/>
    </source>
</evidence>
<dbReference type="GO" id="GO:0071555">
    <property type="term" value="P:cell wall organization"/>
    <property type="evidence" value="ECO:0007669"/>
    <property type="project" value="UniProtKB-KW"/>
</dbReference>
<evidence type="ECO:0000256" key="3">
    <source>
        <dbReference type="ARBA" id="ARBA00022490"/>
    </source>
</evidence>
<dbReference type="SUPFAM" id="SSF55205">
    <property type="entry name" value="EPT/RTPC-like"/>
    <property type="match status" value="1"/>
</dbReference>
<dbReference type="GO" id="GO:0003677">
    <property type="term" value="F:DNA binding"/>
    <property type="evidence" value="ECO:0007669"/>
    <property type="project" value="InterPro"/>
</dbReference>
<dbReference type="Pfam" id="PF00275">
    <property type="entry name" value="EPSP_synthase"/>
    <property type="match status" value="1"/>
</dbReference>
<evidence type="ECO:0000256" key="12">
    <source>
        <dbReference type="ARBA" id="ARBA00039108"/>
    </source>
</evidence>
<dbReference type="PROSITE" id="PS50943">
    <property type="entry name" value="HTH_CROC1"/>
    <property type="match status" value="1"/>
</dbReference>
<dbReference type="CDD" id="cd00093">
    <property type="entry name" value="HTH_XRE"/>
    <property type="match status" value="1"/>
</dbReference>
<dbReference type="Proteomes" id="UP000184512">
    <property type="component" value="Unassembled WGS sequence"/>
</dbReference>
<dbReference type="GO" id="GO:0008760">
    <property type="term" value="F:UDP-N-acetylglucosamine 1-carboxyvinyltransferase activity"/>
    <property type="evidence" value="ECO:0007669"/>
    <property type="project" value="UniProtKB-EC"/>
</dbReference>
<evidence type="ECO:0000256" key="2">
    <source>
        <dbReference type="ARBA" id="ARBA00004752"/>
    </source>
</evidence>
<evidence type="ECO:0000313" key="19">
    <source>
        <dbReference type="Proteomes" id="UP000184512"/>
    </source>
</evidence>
<dbReference type="InterPro" id="IPR036968">
    <property type="entry name" value="Enolpyruvate_Tfrase_sf"/>
</dbReference>
<dbReference type="STRING" id="1123357.SAMN02745244_01769"/>
<dbReference type="EMBL" id="FQZG01000028">
    <property type="protein sequence ID" value="SHJ12679.1"/>
    <property type="molecule type" value="Genomic_DNA"/>
</dbReference>
<evidence type="ECO:0000256" key="5">
    <source>
        <dbReference type="ARBA" id="ARBA00022679"/>
    </source>
</evidence>
<dbReference type="GO" id="GO:0009252">
    <property type="term" value="P:peptidoglycan biosynthetic process"/>
    <property type="evidence" value="ECO:0007669"/>
    <property type="project" value="UniProtKB-KW"/>
</dbReference>
<evidence type="ECO:0000259" key="17">
    <source>
        <dbReference type="PROSITE" id="PS50943"/>
    </source>
</evidence>
<keyword evidence="3" id="KW-0963">Cytoplasm</keyword>
<comment type="subcellular location">
    <subcellularLocation>
        <location evidence="1">Cytoplasm</location>
    </subcellularLocation>
</comment>
<dbReference type="InterPro" id="IPR001387">
    <property type="entry name" value="Cro/C1-type_HTH"/>
</dbReference>
<dbReference type="GO" id="GO:0008360">
    <property type="term" value="P:regulation of cell shape"/>
    <property type="evidence" value="ECO:0007669"/>
    <property type="project" value="UniProtKB-KW"/>
</dbReference>
<gene>
    <name evidence="18" type="ORF">SAMN02745244_01769</name>
</gene>
<proteinExistence type="inferred from homology"/>
<protein>
    <recommendedName>
        <fullName evidence="13">UDP-N-acetylglucosamine 1-carboxyvinyltransferase</fullName>
        <ecNumber evidence="12">2.5.1.7</ecNumber>
    </recommendedName>
    <alternativeName>
        <fullName evidence="14">Enoylpyruvate transferase</fullName>
    </alternativeName>
    <alternativeName>
        <fullName evidence="15">UDP-N-acetylglucosamine enolpyruvyl transferase</fullName>
    </alternativeName>
</protein>
<evidence type="ECO:0000256" key="7">
    <source>
        <dbReference type="ARBA" id="ARBA00022984"/>
    </source>
</evidence>